<dbReference type="EMBL" id="WIXE01026003">
    <property type="protein sequence ID" value="KAK5964280.1"/>
    <property type="molecule type" value="Genomic_DNA"/>
</dbReference>
<name>A0AAN8EU85_TRICO</name>
<sequence>MDISTIPLEERAKYSFLRKGKSKDGAFTLRGEDTLAMKDLDLFDCGENKQAPQMDMKALHDYFAQPVDASKPSSSKPGINYSPRNVKKKKRKRKSGLLKAMFRDKKKKTTVKTPPTAQKT</sequence>
<organism evidence="2 3">
    <name type="scientific">Trichostrongylus colubriformis</name>
    <name type="common">Black scour worm</name>
    <dbReference type="NCBI Taxonomy" id="6319"/>
    <lineage>
        <taxon>Eukaryota</taxon>
        <taxon>Metazoa</taxon>
        <taxon>Ecdysozoa</taxon>
        <taxon>Nematoda</taxon>
        <taxon>Chromadorea</taxon>
        <taxon>Rhabditida</taxon>
        <taxon>Rhabditina</taxon>
        <taxon>Rhabditomorpha</taxon>
        <taxon>Strongyloidea</taxon>
        <taxon>Trichostrongylidae</taxon>
        <taxon>Trichostrongylus</taxon>
    </lineage>
</organism>
<accession>A0AAN8EU85</accession>
<proteinExistence type="predicted"/>
<dbReference type="Proteomes" id="UP001331761">
    <property type="component" value="Unassembled WGS sequence"/>
</dbReference>
<evidence type="ECO:0000256" key="1">
    <source>
        <dbReference type="SAM" id="MobiDB-lite"/>
    </source>
</evidence>
<dbReference type="AlphaFoldDB" id="A0AAN8EU85"/>
<feature type="compositionally biased region" description="Basic residues" evidence="1">
    <location>
        <begin position="85"/>
        <end position="96"/>
    </location>
</feature>
<feature type="region of interest" description="Disordered" evidence="1">
    <location>
        <begin position="67"/>
        <end position="120"/>
    </location>
</feature>
<comment type="caution">
    <text evidence="2">The sequence shown here is derived from an EMBL/GenBank/DDBJ whole genome shotgun (WGS) entry which is preliminary data.</text>
</comment>
<evidence type="ECO:0000313" key="2">
    <source>
        <dbReference type="EMBL" id="KAK5964280.1"/>
    </source>
</evidence>
<protein>
    <submittedName>
        <fullName evidence="2">Uncharacterized protein</fullName>
    </submittedName>
</protein>
<keyword evidence="3" id="KW-1185">Reference proteome</keyword>
<gene>
    <name evidence="2" type="ORF">GCK32_008175</name>
</gene>
<evidence type="ECO:0000313" key="3">
    <source>
        <dbReference type="Proteomes" id="UP001331761"/>
    </source>
</evidence>
<feature type="compositionally biased region" description="Low complexity" evidence="1">
    <location>
        <begin position="111"/>
        <end position="120"/>
    </location>
</feature>
<reference evidence="2 3" key="1">
    <citation type="submission" date="2019-10" db="EMBL/GenBank/DDBJ databases">
        <title>Assembly and Annotation for the nematode Trichostrongylus colubriformis.</title>
        <authorList>
            <person name="Martin J."/>
        </authorList>
    </citation>
    <scope>NUCLEOTIDE SEQUENCE [LARGE SCALE GENOMIC DNA]</scope>
    <source>
        <strain evidence="2">G859</strain>
        <tissue evidence="2">Whole worm</tissue>
    </source>
</reference>